<evidence type="ECO:0000313" key="7">
    <source>
        <dbReference type="Proteomes" id="UP000530660"/>
    </source>
</evidence>
<dbReference type="SMART" id="SM00732">
    <property type="entry name" value="YqgFc"/>
    <property type="match status" value="1"/>
</dbReference>
<proteinExistence type="inferred from homology"/>
<organism evidence="6 7">
    <name type="scientific">Cyanidiococcus yangmingshanensis</name>
    <dbReference type="NCBI Taxonomy" id="2690220"/>
    <lineage>
        <taxon>Eukaryota</taxon>
        <taxon>Rhodophyta</taxon>
        <taxon>Bangiophyceae</taxon>
        <taxon>Cyanidiales</taxon>
        <taxon>Cyanidiaceae</taxon>
        <taxon>Cyanidiococcus</taxon>
    </lineage>
</organism>
<dbReference type="InterPro" id="IPR012337">
    <property type="entry name" value="RNaseH-like_sf"/>
</dbReference>
<evidence type="ECO:0000259" key="5">
    <source>
        <dbReference type="SMART" id="SM00732"/>
    </source>
</evidence>
<feature type="domain" description="YqgF/RNase H-like" evidence="5">
    <location>
        <begin position="55"/>
        <end position="178"/>
    </location>
</feature>
<dbReference type="InterPro" id="IPR006641">
    <property type="entry name" value="YqgF/RNaseH-like_dom"/>
</dbReference>
<dbReference type="Gene3D" id="3.30.420.140">
    <property type="entry name" value="YqgF/RNase H-like domain"/>
    <property type="match status" value="1"/>
</dbReference>
<dbReference type="Proteomes" id="UP000530660">
    <property type="component" value="Unassembled WGS sequence"/>
</dbReference>
<dbReference type="EMBL" id="VWRR01000008">
    <property type="protein sequence ID" value="KAF6002996.1"/>
    <property type="molecule type" value="Genomic_DNA"/>
</dbReference>
<dbReference type="InterPro" id="IPR037027">
    <property type="entry name" value="YqgF/RNaseH-like_dom_sf"/>
</dbReference>
<evidence type="ECO:0000256" key="3">
    <source>
        <dbReference type="ARBA" id="ARBA00022722"/>
    </source>
</evidence>
<dbReference type="Pfam" id="PF03652">
    <property type="entry name" value="RuvX"/>
    <property type="match status" value="1"/>
</dbReference>
<dbReference type="GO" id="GO:0000967">
    <property type="term" value="P:rRNA 5'-end processing"/>
    <property type="evidence" value="ECO:0007669"/>
    <property type="project" value="TreeGrafter"/>
</dbReference>
<dbReference type="GO" id="GO:0004518">
    <property type="term" value="F:nuclease activity"/>
    <property type="evidence" value="ECO:0007669"/>
    <property type="project" value="UniProtKB-KW"/>
</dbReference>
<evidence type="ECO:0000256" key="2">
    <source>
        <dbReference type="ARBA" id="ARBA00022517"/>
    </source>
</evidence>
<dbReference type="PANTHER" id="PTHR33317">
    <property type="entry name" value="POLYNUCLEOTIDYL TRANSFERASE, RIBONUCLEASE H-LIKE SUPERFAMILY PROTEIN"/>
    <property type="match status" value="1"/>
</dbReference>
<sequence length="244" mass="27552">MRTPGLECSRSRWSFCLLWRKASLTHPMRRNNRYDLCFVSGLWLLSSANIAEIGRRSLGLDYGFRRVGVAVSVGFAPRPLGCLPNAHRVPDDQGSRRVKVSERGKKKAADVFPVKLIERILEIACREAADQIVVGLPLHSDGMESVQSRETRVFAKCLAKATTLPVYLWDERFSTQQALANLEANEIHSRKRIEREIDAESACVILSEFYEYHGACAELVQVSDAELQRLDRTDTEATDETVTR</sequence>
<keyword evidence="1" id="KW-0963">Cytoplasm</keyword>
<keyword evidence="4" id="KW-0378">Hydrolase</keyword>
<gene>
    <name evidence="6" type="ORF">F1559_002251</name>
</gene>
<dbReference type="InterPro" id="IPR005227">
    <property type="entry name" value="YqgF"/>
</dbReference>
<dbReference type="AlphaFoldDB" id="A0A7J7IIQ7"/>
<dbReference type="SUPFAM" id="SSF53098">
    <property type="entry name" value="Ribonuclease H-like"/>
    <property type="match status" value="1"/>
</dbReference>
<dbReference type="PANTHER" id="PTHR33317:SF4">
    <property type="entry name" value="POLYNUCLEOTIDYL TRANSFERASE, RIBONUCLEASE H-LIKE SUPERFAMILY PROTEIN"/>
    <property type="match status" value="1"/>
</dbReference>
<dbReference type="NCBIfam" id="TIGR00250">
    <property type="entry name" value="RNAse_H_YqgF"/>
    <property type="match status" value="1"/>
</dbReference>
<dbReference type="OrthoDB" id="430851at2759"/>
<evidence type="ECO:0000313" key="6">
    <source>
        <dbReference type="EMBL" id="KAF6002996.1"/>
    </source>
</evidence>
<dbReference type="GO" id="GO:0016787">
    <property type="term" value="F:hydrolase activity"/>
    <property type="evidence" value="ECO:0007669"/>
    <property type="project" value="UniProtKB-KW"/>
</dbReference>
<protein>
    <recommendedName>
        <fullName evidence="5">YqgF/RNase H-like domain-containing protein</fullName>
    </recommendedName>
</protein>
<evidence type="ECO:0000256" key="1">
    <source>
        <dbReference type="ARBA" id="ARBA00022490"/>
    </source>
</evidence>
<keyword evidence="3" id="KW-0540">Nuclease</keyword>
<dbReference type="HAMAP" id="MF_00651">
    <property type="entry name" value="Nuclease_YqgF"/>
    <property type="match status" value="1"/>
</dbReference>
<comment type="caution">
    <text evidence="6">The sequence shown here is derived from an EMBL/GenBank/DDBJ whole genome shotgun (WGS) entry which is preliminary data.</text>
</comment>
<keyword evidence="2" id="KW-0690">Ribosome biogenesis</keyword>
<dbReference type="CDD" id="cd16964">
    <property type="entry name" value="YqgF"/>
    <property type="match status" value="1"/>
</dbReference>
<name>A0A7J7IIQ7_9RHOD</name>
<evidence type="ECO:0000256" key="4">
    <source>
        <dbReference type="ARBA" id="ARBA00022801"/>
    </source>
</evidence>
<accession>A0A7J7IIQ7</accession>
<keyword evidence="7" id="KW-1185">Reference proteome</keyword>
<reference evidence="6 7" key="1">
    <citation type="journal article" date="2020" name="J. Phycol.">
        <title>Comparative genome analysis reveals Cyanidiococcus gen. nov., a new extremophilic red algal genus sister to Cyanidioschyzon (Cyanidioschyzonaceae, Rhodophyta).</title>
        <authorList>
            <person name="Liu S.-L."/>
            <person name="Chiang Y.-R."/>
            <person name="Yoon H.S."/>
            <person name="Fu H.-Y."/>
        </authorList>
    </citation>
    <scope>NUCLEOTIDE SEQUENCE [LARGE SCALE GENOMIC DNA]</scope>
    <source>
        <strain evidence="6 7">THAL066</strain>
    </source>
</reference>